<proteinExistence type="predicted"/>
<evidence type="ECO:0000313" key="5">
    <source>
        <dbReference type="Proteomes" id="UP000799441"/>
    </source>
</evidence>
<evidence type="ECO:0000259" key="3">
    <source>
        <dbReference type="Pfam" id="PF17183"/>
    </source>
</evidence>
<feature type="compositionally biased region" description="Polar residues" evidence="1">
    <location>
        <begin position="32"/>
        <end position="42"/>
    </location>
</feature>
<reference evidence="4" key="1">
    <citation type="journal article" date="2020" name="Stud. Mycol.">
        <title>101 Dothideomycetes genomes: a test case for predicting lifestyles and emergence of pathogens.</title>
        <authorList>
            <person name="Haridas S."/>
            <person name="Albert R."/>
            <person name="Binder M."/>
            <person name="Bloem J."/>
            <person name="Labutti K."/>
            <person name="Salamov A."/>
            <person name="Andreopoulos B."/>
            <person name="Baker S."/>
            <person name="Barry K."/>
            <person name="Bills G."/>
            <person name="Bluhm B."/>
            <person name="Cannon C."/>
            <person name="Castanera R."/>
            <person name="Culley D."/>
            <person name="Daum C."/>
            <person name="Ezra D."/>
            <person name="Gonzalez J."/>
            <person name="Henrissat B."/>
            <person name="Kuo A."/>
            <person name="Liang C."/>
            <person name="Lipzen A."/>
            <person name="Lutzoni F."/>
            <person name="Magnuson J."/>
            <person name="Mondo S."/>
            <person name="Nolan M."/>
            <person name="Ohm R."/>
            <person name="Pangilinan J."/>
            <person name="Park H.-J."/>
            <person name="Ramirez L."/>
            <person name="Alfaro M."/>
            <person name="Sun H."/>
            <person name="Tritt A."/>
            <person name="Yoshinaga Y."/>
            <person name="Zwiers L.-H."/>
            <person name="Turgeon B."/>
            <person name="Goodwin S."/>
            <person name="Spatafora J."/>
            <person name="Crous P."/>
            <person name="Grigoriev I."/>
        </authorList>
    </citation>
    <scope>NUCLEOTIDE SEQUENCE</scope>
    <source>
        <strain evidence="4">CBS 116435</strain>
    </source>
</reference>
<feature type="compositionally biased region" description="Low complexity" evidence="1">
    <location>
        <begin position="51"/>
        <end position="69"/>
    </location>
</feature>
<dbReference type="Pfam" id="PF17183">
    <property type="entry name" value="Get5_C"/>
    <property type="match status" value="1"/>
</dbReference>
<feature type="region of interest" description="Disordered" evidence="1">
    <location>
        <begin position="154"/>
        <end position="220"/>
    </location>
</feature>
<sequence length="258" mass="27176">MSEVTFAKAFLTQLDRKPTKLPGDYVSDPRSYPSQSPYTLPRQSHPFPERTTQTASTSSASKAPTVSVTLKPTRAGTGDTVTLADISPVDTSIYDLKTKYAVQVGLEGQQDKIKLLLNKKPAADLKTLQELGVKAEDGGSVEFSVMILGGAATTPRSGTPAASSPSVPPSVPPPAHAPSGDKMDVDSSGANVTVTGAPDSERAQLEADQKDSGNDTGATSILKTDEFWSDLQGFLAQRLKDEGQSQRLVGVFRKAAAV</sequence>
<dbReference type="EMBL" id="MU003821">
    <property type="protein sequence ID" value="KAF2718667.1"/>
    <property type="molecule type" value="Genomic_DNA"/>
</dbReference>
<accession>A0A9P4Q149</accession>
<protein>
    <recommendedName>
        <fullName evidence="6">Ubiquitin-like domain-containing protein</fullName>
    </recommendedName>
</protein>
<evidence type="ECO:0000259" key="2">
    <source>
        <dbReference type="Pfam" id="PF12754"/>
    </source>
</evidence>
<feature type="region of interest" description="Disordered" evidence="1">
    <location>
        <begin position="18"/>
        <end position="71"/>
    </location>
</feature>
<feature type="domain" description="Get5 C-terminal" evidence="3">
    <location>
        <begin position="216"/>
        <end position="255"/>
    </location>
</feature>
<name>A0A9P4Q149_9PEZI</name>
<evidence type="ECO:0000313" key="4">
    <source>
        <dbReference type="EMBL" id="KAF2718667.1"/>
    </source>
</evidence>
<dbReference type="Proteomes" id="UP000799441">
    <property type="component" value="Unassembled WGS sequence"/>
</dbReference>
<dbReference type="OrthoDB" id="5366541at2759"/>
<evidence type="ECO:0000256" key="1">
    <source>
        <dbReference type="SAM" id="MobiDB-lite"/>
    </source>
</evidence>
<dbReference type="Gene3D" id="1.10.286.70">
    <property type="entry name" value="Get5 dimerization domain"/>
    <property type="match status" value="1"/>
</dbReference>
<keyword evidence="5" id="KW-1185">Reference proteome</keyword>
<evidence type="ECO:0008006" key="6">
    <source>
        <dbReference type="Google" id="ProtNLM"/>
    </source>
</evidence>
<feature type="domain" description="Get5 N-terminal" evidence="2">
    <location>
        <begin position="6"/>
        <end position="150"/>
    </location>
</feature>
<dbReference type="AlphaFoldDB" id="A0A9P4Q149"/>
<organism evidence="4 5">
    <name type="scientific">Polychaeton citri CBS 116435</name>
    <dbReference type="NCBI Taxonomy" id="1314669"/>
    <lineage>
        <taxon>Eukaryota</taxon>
        <taxon>Fungi</taxon>
        <taxon>Dikarya</taxon>
        <taxon>Ascomycota</taxon>
        <taxon>Pezizomycotina</taxon>
        <taxon>Dothideomycetes</taxon>
        <taxon>Dothideomycetidae</taxon>
        <taxon>Capnodiales</taxon>
        <taxon>Capnodiaceae</taxon>
        <taxon>Polychaeton</taxon>
    </lineage>
</organism>
<feature type="compositionally biased region" description="Pro residues" evidence="1">
    <location>
        <begin position="166"/>
        <end position="176"/>
    </location>
</feature>
<dbReference type="InterPro" id="IPR024737">
    <property type="entry name" value="Get5_N"/>
</dbReference>
<dbReference type="InterPro" id="IPR049256">
    <property type="entry name" value="Get5_C"/>
</dbReference>
<dbReference type="Pfam" id="PF12754">
    <property type="entry name" value="Get5_N"/>
    <property type="match status" value="1"/>
</dbReference>
<comment type="caution">
    <text evidence="4">The sequence shown here is derived from an EMBL/GenBank/DDBJ whole genome shotgun (WGS) entry which is preliminary data.</text>
</comment>
<feature type="compositionally biased region" description="Basic and acidic residues" evidence="1">
    <location>
        <begin position="199"/>
        <end position="213"/>
    </location>
</feature>
<gene>
    <name evidence="4" type="ORF">K431DRAFT_287401</name>
</gene>